<feature type="domain" description="HTH crp-type" evidence="5">
    <location>
        <begin position="149"/>
        <end position="215"/>
    </location>
</feature>
<dbReference type="PANTHER" id="PTHR24567:SF26">
    <property type="entry name" value="REGULATORY PROTEIN YEIL"/>
    <property type="match status" value="1"/>
</dbReference>
<dbReference type="Pfam" id="PF13545">
    <property type="entry name" value="HTH_Crp_2"/>
    <property type="match status" value="1"/>
</dbReference>
<dbReference type="InterPro" id="IPR018490">
    <property type="entry name" value="cNMP-bd_dom_sf"/>
</dbReference>
<comment type="caution">
    <text evidence="6">The sequence shown here is derived from an EMBL/GenBank/DDBJ whole genome shotgun (WGS) entry which is preliminary data.</text>
</comment>
<evidence type="ECO:0000256" key="1">
    <source>
        <dbReference type="ARBA" id="ARBA00023015"/>
    </source>
</evidence>
<sequence>MKKAGACDLKTCFLCQFSIPEWIAAVSDHKQHLFYKKNEVIFQEGNPVEGIFFLYEGKVKVHKQWGSDKDLIVRFAQKGDILGHRGLGSGERLYTVSATALEDTTVCYTDMAFFEASLKVNPTLTLKLMQFYADELQEAERKMRNLVHMDVKSRLADALLEISRLHNDTLFTISRQDLASFAGTTYETIYRNLQEFIQEKLIAVDGKSIRILNEKKLRKYVLSCPGLD</sequence>
<proteinExistence type="predicted"/>
<keyword evidence="7" id="KW-1185">Reference proteome</keyword>
<dbReference type="Proteomes" id="UP000676386">
    <property type="component" value="Unassembled WGS sequence"/>
</dbReference>
<dbReference type="Gene3D" id="2.60.120.10">
    <property type="entry name" value="Jelly Rolls"/>
    <property type="match status" value="1"/>
</dbReference>
<protein>
    <submittedName>
        <fullName evidence="6">Crp/Fnr family transcriptional regulator</fullName>
    </submittedName>
</protein>
<evidence type="ECO:0000313" key="6">
    <source>
        <dbReference type="EMBL" id="MBS0031146.1"/>
    </source>
</evidence>
<dbReference type="InterPro" id="IPR050397">
    <property type="entry name" value="Env_Response_Regulators"/>
</dbReference>
<dbReference type="Gene3D" id="1.10.10.10">
    <property type="entry name" value="Winged helix-like DNA-binding domain superfamily/Winged helix DNA-binding domain"/>
    <property type="match status" value="1"/>
</dbReference>
<evidence type="ECO:0000259" key="4">
    <source>
        <dbReference type="PROSITE" id="PS50042"/>
    </source>
</evidence>
<dbReference type="Pfam" id="PF00027">
    <property type="entry name" value="cNMP_binding"/>
    <property type="match status" value="1"/>
</dbReference>
<gene>
    <name evidence="6" type="ORF">KE626_27710</name>
</gene>
<evidence type="ECO:0000256" key="3">
    <source>
        <dbReference type="ARBA" id="ARBA00023163"/>
    </source>
</evidence>
<keyword evidence="2" id="KW-0238">DNA-binding</keyword>
<dbReference type="PROSITE" id="PS50042">
    <property type="entry name" value="CNMP_BINDING_3"/>
    <property type="match status" value="1"/>
</dbReference>
<keyword evidence="1" id="KW-0805">Transcription regulation</keyword>
<dbReference type="PANTHER" id="PTHR24567">
    <property type="entry name" value="CRP FAMILY TRANSCRIPTIONAL REGULATORY PROTEIN"/>
    <property type="match status" value="1"/>
</dbReference>
<dbReference type="PROSITE" id="PS51063">
    <property type="entry name" value="HTH_CRP_2"/>
    <property type="match status" value="1"/>
</dbReference>
<dbReference type="SMART" id="SM00100">
    <property type="entry name" value="cNMP"/>
    <property type="match status" value="1"/>
</dbReference>
<dbReference type="RefSeq" id="WP_211976286.1">
    <property type="nucleotide sequence ID" value="NZ_CBFHAM010000108.1"/>
</dbReference>
<evidence type="ECO:0000256" key="2">
    <source>
        <dbReference type="ARBA" id="ARBA00023125"/>
    </source>
</evidence>
<dbReference type="SMART" id="SM00419">
    <property type="entry name" value="HTH_CRP"/>
    <property type="match status" value="1"/>
</dbReference>
<dbReference type="EMBL" id="JAGTXB010000020">
    <property type="protein sequence ID" value="MBS0031146.1"/>
    <property type="molecule type" value="Genomic_DNA"/>
</dbReference>
<feature type="domain" description="Cyclic nucleotide-binding" evidence="4">
    <location>
        <begin position="35"/>
        <end position="135"/>
    </location>
</feature>
<dbReference type="InterPro" id="IPR014710">
    <property type="entry name" value="RmlC-like_jellyroll"/>
</dbReference>
<dbReference type="InterPro" id="IPR012318">
    <property type="entry name" value="HTH_CRP"/>
</dbReference>
<keyword evidence="3" id="KW-0804">Transcription</keyword>
<evidence type="ECO:0000313" key="7">
    <source>
        <dbReference type="Proteomes" id="UP000676386"/>
    </source>
</evidence>
<organism evidence="6 7">
    <name type="scientific">Chitinophaga hostae</name>
    <dbReference type="NCBI Taxonomy" id="2831022"/>
    <lineage>
        <taxon>Bacteria</taxon>
        <taxon>Pseudomonadati</taxon>
        <taxon>Bacteroidota</taxon>
        <taxon>Chitinophagia</taxon>
        <taxon>Chitinophagales</taxon>
        <taxon>Chitinophagaceae</taxon>
        <taxon>Chitinophaga</taxon>
    </lineage>
</organism>
<dbReference type="InterPro" id="IPR036390">
    <property type="entry name" value="WH_DNA-bd_sf"/>
</dbReference>
<dbReference type="InterPro" id="IPR036388">
    <property type="entry name" value="WH-like_DNA-bd_sf"/>
</dbReference>
<name>A0ABS5J7S7_9BACT</name>
<dbReference type="SUPFAM" id="SSF51206">
    <property type="entry name" value="cAMP-binding domain-like"/>
    <property type="match status" value="1"/>
</dbReference>
<accession>A0ABS5J7S7</accession>
<dbReference type="InterPro" id="IPR000595">
    <property type="entry name" value="cNMP-bd_dom"/>
</dbReference>
<dbReference type="SUPFAM" id="SSF46785">
    <property type="entry name" value="Winged helix' DNA-binding domain"/>
    <property type="match status" value="1"/>
</dbReference>
<reference evidence="6 7" key="1">
    <citation type="submission" date="2021-04" db="EMBL/GenBank/DDBJ databases">
        <title>Chitinophaga sp. nov., isolated from the rhizosphere soil.</title>
        <authorList>
            <person name="He S."/>
        </authorList>
    </citation>
    <scope>NUCLEOTIDE SEQUENCE [LARGE SCALE GENOMIC DNA]</scope>
    <source>
        <strain evidence="6 7">2R12</strain>
    </source>
</reference>
<dbReference type="CDD" id="cd00038">
    <property type="entry name" value="CAP_ED"/>
    <property type="match status" value="1"/>
</dbReference>
<evidence type="ECO:0000259" key="5">
    <source>
        <dbReference type="PROSITE" id="PS51063"/>
    </source>
</evidence>